<dbReference type="EMBL" id="VSRR010102888">
    <property type="protein sequence ID" value="MPC95610.1"/>
    <property type="molecule type" value="Genomic_DNA"/>
</dbReference>
<sequence length="152" mass="16766">MPLSPPTRLALSTQTDRQTDRHTEHYTQHGGSLTTVFHTGGTCERRRYEYWRTFSSLRDGECQPSHPLLSVCSRGLLFTVKYGTSSLQAALGPVFTVRLEVRSVTADTRGTTLHCCPTRRCAEPLLSHPDSPYSCHTPPAGEASSVAAFSKQ</sequence>
<dbReference type="Proteomes" id="UP000324222">
    <property type="component" value="Unassembled WGS sequence"/>
</dbReference>
<protein>
    <submittedName>
        <fullName evidence="2">Uncharacterized protein</fullName>
    </submittedName>
</protein>
<gene>
    <name evidence="2" type="ORF">E2C01_090828</name>
</gene>
<reference evidence="2 3" key="1">
    <citation type="submission" date="2019-05" db="EMBL/GenBank/DDBJ databases">
        <title>Another draft genome of Portunus trituberculatus and its Hox gene families provides insights of decapod evolution.</title>
        <authorList>
            <person name="Jeong J.-H."/>
            <person name="Song I."/>
            <person name="Kim S."/>
            <person name="Choi T."/>
            <person name="Kim D."/>
            <person name="Ryu S."/>
            <person name="Kim W."/>
        </authorList>
    </citation>
    <scope>NUCLEOTIDE SEQUENCE [LARGE SCALE GENOMIC DNA]</scope>
    <source>
        <tissue evidence="2">Muscle</tissue>
    </source>
</reference>
<feature type="region of interest" description="Disordered" evidence="1">
    <location>
        <begin position="1"/>
        <end position="28"/>
    </location>
</feature>
<evidence type="ECO:0000256" key="1">
    <source>
        <dbReference type="SAM" id="MobiDB-lite"/>
    </source>
</evidence>
<accession>A0A5B7JFS8</accession>
<evidence type="ECO:0000313" key="2">
    <source>
        <dbReference type="EMBL" id="MPC95610.1"/>
    </source>
</evidence>
<dbReference type="AlphaFoldDB" id="A0A5B7JFS8"/>
<feature type="compositionally biased region" description="Basic and acidic residues" evidence="1">
    <location>
        <begin position="17"/>
        <end position="27"/>
    </location>
</feature>
<keyword evidence="3" id="KW-1185">Reference proteome</keyword>
<name>A0A5B7JFS8_PORTR</name>
<evidence type="ECO:0000313" key="3">
    <source>
        <dbReference type="Proteomes" id="UP000324222"/>
    </source>
</evidence>
<proteinExistence type="predicted"/>
<dbReference type="OrthoDB" id="10037294at2759"/>
<comment type="caution">
    <text evidence="2">The sequence shown here is derived from an EMBL/GenBank/DDBJ whole genome shotgun (WGS) entry which is preliminary data.</text>
</comment>
<organism evidence="2 3">
    <name type="scientific">Portunus trituberculatus</name>
    <name type="common">Swimming crab</name>
    <name type="synonym">Neptunus trituberculatus</name>
    <dbReference type="NCBI Taxonomy" id="210409"/>
    <lineage>
        <taxon>Eukaryota</taxon>
        <taxon>Metazoa</taxon>
        <taxon>Ecdysozoa</taxon>
        <taxon>Arthropoda</taxon>
        <taxon>Crustacea</taxon>
        <taxon>Multicrustacea</taxon>
        <taxon>Malacostraca</taxon>
        <taxon>Eumalacostraca</taxon>
        <taxon>Eucarida</taxon>
        <taxon>Decapoda</taxon>
        <taxon>Pleocyemata</taxon>
        <taxon>Brachyura</taxon>
        <taxon>Eubrachyura</taxon>
        <taxon>Portunoidea</taxon>
        <taxon>Portunidae</taxon>
        <taxon>Portuninae</taxon>
        <taxon>Portunus</taxon>
    </lineage>
</organism>